<name>A0A5M6ZKN2_9PROT</name>
<dbReference type="Proteomes" id="UP000325122">
    <property type="component" value="Unassembled WGS sequence"/>
</dbReference>
<dbReference type="AlphaFoldDB" id="A0A5M6ZKN2"/>
<reference evidence="1 2" key="1">
    <citation type="submission" date="2019-09" db="EMBL/GenBank/DDBJ databases">
        <authorList>
            <person name="Kevbrin V."/>
            <person name="Grouzdev D.S."/>
        </authorList>
    </citation>
    <scope>NUCLEOTIDE SEQUENCE [LARGE SCALE GENOMIC DNA]</scope>
    <source>
        <strain evidence="1 2">G-192</strain>
    </source>
</reference>
<comment type="caution">
    <text evidence="1">The sequence shown here is derived from an EMBL/GenBank/DDBJ whole genome shotgun (WGS) entry which is preliminary data.</text>
</comment>
<dbReference type="EMBL" id="VWOJ01000002">
    <property type="protein sequence ID" value="KAA5803778.1"/>
    <property type="molecule type" value="Genomic_DNA"/>
</dbReference>
<accession>A0A5M6ZKN2</accession>
<organism evidence="1 2">
    <name type="scientific">Alkalicaulis satelles</name>
    <dbReference type="NCBI Taxonomy" id="2609175"/>
    <lineage>
        <taxon>Bacteria</taxon>
        <taxon>Pseudomonadati</taxon>
        <taxon>Pseudomonadota</taxon>
        <taxon>Alphaproteobacteria</taxon>
        <taxon>Maricaulales</taxon>
        <taxon>Maricaulaceae</taxon>
        <taxon>Alkalicaulis</taxon>
    </lineage>
</organism>
<keyword evidence="2" id="KW-1185">Reference proteome</keyword>
<evidence type="ECO:0000313" key="1">
    <source>
        <dbReference type="EMBL" id="KAA5803778.1"/>
    </source>
</evidence>
<gene>
    <name evidence="1" type="ORF">F1654_08240</name>
</gene>
<protein>
    <submittedName>
        <fullName evidence="1">Uncharacterized protein</fullName>
    </submittedName>
</protein>
<sequence>MFEHQKPSSAAAVVAERMRKVAKVERVRHDPHLGIIYRVTFEDGKVALVRKYRGRYQSIDAKFASLPVKKLSGRPSINPYQARGRGKLIYERNFRK</sequence>
<proteinExistence type="predicted"/>
<evidence type="ECO:0000313" key="2">
    <source>
        <dbReference type="Proteomes" id="UP000325122"/>
    </source>
</evidence>